<proteinExistence type="predicted"/>
<dbReference type="AlphaFoldDB" id="A0A9Q3BHA5"/>
<evidence type="ECO:0000313" key="1">
    <source>
        <dbReference type="EMBL" id="MBW0464916.1"/>
    </source>
</evidence>
<evidence type="ECO:0000313" key="2">
    <source>
        <dbReference type="Proteomes" id="UP000765509"/>
    </source>
</evidence>
<dbReference type="OrthoDB" id="2506424at2759"/>
<keyword evidence="2" id="KW-1185">Reference proteome</keyword>
<organism evidence="1 2">
    <name type="scientific">Austropuccinia psidii MF-1</name>
    <dbReference type="NCBI Taxonomy" id="1389203"/>
    <lineage>
        <taxon>Eukaryota</taxon>
        <taxon>Fungi</taxon>
        <taxon>Dikarya</taxon>
        <taxon>Basidiomycota</taxon>
        <taxon>Pucciniomycotina</taxon>
        <taxon>Pucciniomycetes</taxon>
        <taxon>Pucciniales</taxon>
        <taxon>Sphaerophragmiaceae</taxon>
        <taxon>Austropuccinia</taxon>
    </lineage>
</organism>
<name>A0A9Q3BHA5_9BASI</name>
<comment type="caution">
    <text evidence="1">The sequence shown here is derived from an EMBL/GenBank/DDBJ whole genome shotgun (WGS) entry which is preliminary data.</text>
</comment>
<sequence length="80" mass="9273">MDNTPVQIKAVTRFPSGTVRSFTRTRSEEKWLLLNENTYTHLADPNFVTSPITYPILARSFPTSLDVEDERNVNKIFKQK</sequence>
<reference evidence="1" key="1">
    <citation type="submission" date="2021-03" db="EMBL/GenBank/DDBJ databases">
        <title>Draft genome sequence of rust myrtle Austropuccinia psidii MF-1, a brazilian biotype.</title>
        <authorList>
            <person name="Quecine M.C."/>
            <person name="Pachon D.M.R."/>
            <person name="Bonatelli M.L."/>
            <person name="Correr F.H."/>
            <person name="Franceschini L.M."/>
            <person name="Leite T.F."/>
            <person name="Margarido G.R.A."/>
            <person name="Almeida C.A."/>
            <person name="Ferrarezi J.A."/>
            <person name="Labate C.A."/>
        </authorList>
    </citation>
    <scope>NUCLEOTIDE SEQUENCE</scope>
    <source>
        <strain evidence="1">MF-1</strain>
    </source>
</reference>
<accession>A0A9Q3BHA5</accession>
<gene>
    <name evidence="1" type="ORF">O181_004631</name>
</gene>
<dbReference type="Proteomes" id="UP000765509">
    <property type="component" value="Unassembled WGS sequence"/>
</dbReference>
<dbReference type="EMBL" id="AVOT02000914">
    <property type="protein sequence ID" value="MBW0464916.1"/>
    <property type="molecule type" value="Genomic_DNA"/>
</dbReference>
<protein>
    <submittedName>
        <fullName evidence="1">Uncharacterized protein</fullName>
    </submittedName>
</protein>